<dbReference type="AlphaFoldDB" id="A0AAD5XC36"/>
<dbReference type="InterPro" id="IPR011009">
    <property type="entry name" value="Kinase-like_dom_sf"/>
</dbReference>
<dbReference type="Pfam" id="PF00069">
    <property type="entry name" value="Pkinase"/>
    <property type="match status" value="1"/>
</dbReference>
<dbReference type="GO" id="GO:0004672">
    <property type="term" value="F:protein kinase activity"/>
    <property type="evidence" value="ECO:0007669"/>
    <property type="project" value="InterPro"/>
</dbReference>
<feature type="domain" description="Protein kinase" evidence="1">
    <location>
        <begin position="1"/>
        <end position="255"/>
    </location>
</feature>
<accession>A0AAD5XC36</accession>
<dbReference type="Proteomes" id="UP001211907">
    <property type="component" value="Unassembled WGS sequence"/>
</dbReference>
<sequence length="262" mass="29278">MVTEYVGNCWVDDSVKLIKFDSKSVSLVPGLPSSIPVSSGSTDLWAWSYSKRLESLQNENHTNLKLHAVKAIIKEIAIALHCLHAAGFYHGDVKSENIICDLQPRSLQHNQYPDQSIPAIILADFGHTRRHETPMKFYGTPDVSPPEFLAKSPFLEASSGAQGALTDIFALGIVMYMLISQNGDGPRCMQLARERRVSFFELLENNSGNFPFEDNVAGRDNEELGVGFWDLIKKMCKVNPSERIIMAEVPLNAWLNSNSNFY</sequence>
<dbReference type="GO" id="GO:0005524">
    <property type="term" value="F:ATP binding"/>
    <property type="evidence" value="ECO:0007669"/>
    <property type="project" value="InterPro"/>
</dbReference>
<reference evidence="2" key="1">
    <citation type="submission" date="2020-05" db="EMBL/GenBank/DDBJ databases">
        <title>Phylogenomic resolution of chytrid fungi.</title>
        <authorList>
            <person name="Stajich J.E."/>
            <person name="Amses K."/>
            <person name="Simmons R."/>
            <person name="Seto K."/>
            <person name="Myers J."/>
            <person name="Bonds A."/>
            <person name="Quandt C.A."/>
            <person name="Barry K."/>
            <person name="Liu P."/>
            <person name="Grigoriev I."/>
            <person name="Longcore J.E."/>
            <person name="James T.Y."/>
        </authorList>
    </citation>
    <scope>NUCLEOTIDE SEQUENCE</scope>
    <source>
        <strain evidence="2">JEL0513</strain>
    </source>
</reference>
<keyword evidence="3" id="KW-1185">Reference proteome</keyword>
<dbReference type="PANTHER" id="PTHR24347">
    <property type="entry name" value="SERINE/THREONINE-PROTEIN KINASE"/>
    <property type="match status" value="1"/>
</dbReference>
<dbReference type="PROSITE" id="PS50011">
    <property type="entry name" value="PROTEIN_KINASE_DOM"/>
    <property type="match status" value="1"/>
</dbReference>
<dbReference type="EMBL" id="JADGJH010001227">
    <property type="protein sequence ID" value="KAJ3116467.1"/>
    <property type="molecule type" value="Genomic_DNA"/>
</dbReference>
<dbReference type="Gene3D" id="1.10.510.10">
    <property type="entry name" value="Transferase(Phosphotransferase) domain 1"/>
    <property type="match status" value="1"/>
</dbReference>
<protein>
    <recommendedName>
        <fullName evidence="1">Protein kinase domain-containing protein</fullName>
    </recommendedName>
</protein>
<dbReference type="InterPro" id="IPR000719">
    <property type="entry name" value="Prot_kinase_dom"/>
</dbReference>
<comment type="caution">
    <text evidence="2">The sequence shown here is derived from an EMBL/GenBank/DDBJ whole genome shotgun (WGS) entry which is preliminary data.</text>
</comment>
<evidence type="ECO:0000313" key="2">
    <source>
        <dbReference type="EMBL" id="KAJ3116467.1"/>
    </source>
</evidence>
<evidence type="ECO:0000313" key="3">
    <source>
        <dbReference type="Proteomes" id="UP001211907"/>
    </source>
</evidence>
<evidence type="ECO:0000259" key="1">
    <source>
        <dbReference type="PROSITE" id="PS50011"/>
    </source>
</evidence>
<dbReference type="SMART" id="SM00220">
    <property type="entry name" value="S_TKc"/>
    <property type="match status" value="1"/>
</dbReference>
<proteinExistence type="predicted"/>
<organism evidence="2 3">
    <name type="scientific">Physocladia obscura</name>
    <dbReference type="NCBI Taxonomy" id="109957"/>
    <lineage>
        <taxon>Eukaryota</taxon>
        <taxon>Fungi</taxon>
        <taxon>Fungi incertae sedis</taxon>
        <taxon>Chytridiomycota</taxon>
        <taxon>Chytridiomycota incertae sedis</taxon>
        <taxon>Chytridiomycetes</taxon>
        <taxon>Chytridiales</taxon>
        <taxon>Chytriomycetaceae</taxon>
        <taxon>Physocladia</taxon>
    </lineage>
</organism>
<dbReference type="SUPFAM" id="SSF56112">
    <property type="entry name" value="Protein kinase-like (PK-like)"/>
    <property type="match status" value="1"/>
</dbReference>
<gene>
    <name evidence="2" type="ORF">HK100_001056</name>
</gene>
<name>A0AAD5XC36_9FUNG</name>
<dbReference type="PROSITE" id="PS00108">
    <property type="entry name" value="PROTEIN_KINASE_ST"/>
    <property type="match status" value="1"/>
</dbReference>
<dbReference type="InterPro" id="IPR008271">
    <property type="entry name" value="Ser/Thr_kinase_AS"/>
</dbReference>